<feature type="chain" id="PRO_5032298153" evidence="1">
    <location>
        <begin position="30"/>
        <end position="319"/>
    </location>
</feature>
<evidence type="ECO:0000313" key="3">
    <source>
        <dbReference type="Proteomes" id="UP000444318"/>
    </source>
</evidence>
<comment type="caution">
    <text evidence="2">The sequence shown here is derived from an EMBL/GenBank/DDBJ whole genome shotgun (WGS) entry which is preliminary data.</text>
</comment>
<reference evidence="2 3" key="1">
    <citation type="submission" date="2019-10" db="EMBL/GenBank/DDBJ databases">
        <title>Two novel species isolated from a subtropical stream in China.</title>
        <authorList>
            <person name="Lu H."/>
        </authorList>
    </citation>
    <scope>NUCLEOTIDE SEQUENCE [LARGE SCALE GENOMIC DNA]</scope>
    <source>
        <strain evidence="2 3">FT103W</strain>
    </source>
</reference>
<dbReference type="InterPro" id="IPR029058">
    <property type="entry name" value="AB_hydrolase_fold"/>
</dbReference>
<dbReference type="EMBL" id="WHUF01000008">
    <property type="protein sequence ID" value="MQA23068.1"/>
    <property type="molecule type" value="Genomic_DNA"/>
</dbReference>
<dbReference type="PANTHER" id="PTHR43265:SF1">
    <property type="entry name" value="ESTERASE ESTD"/>
    <property type="match status" value="1"/>
</dbReference>
<evidence type="ECO:0000256" key="1">
    <source>
        <dbReference type="SAM" id="SignalP"/>
    </source>
</evidence>
<dbReference type="AlphaFoldDB" id="A0A843SKT5"/>
<protein>
    <submittedName>
        <fullName evidence="2">Alpha/beta fold hydrolase</fullName>
    </submittedName>
</protein>
<name>A0A843SKT5_9BURK</name>
<organism evidence="2 3">
    <name type="scientific">Rugamonas rivuli</name>
    <dbReference type="NCBI Taxonomy" id="2743358"/>
    <lineage>
        <taxon>Bacteria</taxon>
        <taxon>Pseudomonadati</taxon>
        <taxon>Pseudomonadota</taxon>
        <taxon>Betaproteobacteria</taxon>
        <taxon>Burkholderiales</taxon>
        <taxon>Oxalobacteraceae</taxon>
        <taxon>Telluria group</taxon>
        <taxon>Rugamonas</taxon>
    </lineage>
</organism>
<dbReference type="GO" id="GO:0052689">
    <property type="term" value="F:carboxylic ester hydrolase activity"/>
    <property type="evidence" value="ECO:0007669"/>
    <property type="project" value="TreeGrafter"/>
</dbReference>
<dbReference type="PANTHER" id="PTHR43265">
    <property type="entry name" value="ESTERASE ESTD"/>
    <property type="match status" value="1"/>
</dbReference>
<keyword evidence="1" id="KW-0732">Signal</keyword>
<evidence type="ECO:0000313" key="2">
    <source>
        <dbReference type="EMBL" id="MQA23068.1"/>
    </source>
</evidence>
<keyword evidence="2" id="KW-0378">Hydrolase</keyword>
<gene>
    <name evidence="2" type="ORF">GEV01_26460</name>
</gene>
<dbReference type="Proteomes" id="UP000444318">
    <property type="component" value="Unassembled WGS sequence"/>
</dbReference>
<sequence>MLAPMTLRHSLCVAALSAGAALLATSAFAARVLDEATIQIDGQARRYYHLHNAGDSGRATPIVLLSGSGCKDFGSRVQFFFERYPSPVDVYFLEKIGIQKGADGQACSEAYNQADTLERRVNDTLAFIGQEPALKALGTRSLAILGFSEGGTVAPLVASRSPKIGWLATGGSGGLPQSEVFLIFADRGVEPYAKPFSREIFLKTYAAIKADPQSLDKEFFGHPYRYWNSHLFYDPLTTYAKLDIPIIAAMGEKDDSEAIESGRALRDYFARHPEKNFTFIEYPNAGHALQAPDKANLQDFIGGLAKWFKGESSQFIQAQ</sequence>
<proteinExistence type="predicted"/>
<dbReference type="Gene3D" id="3.40.50.1820">
    <property type="entry name" value="alpha/beta hydrolase"/>
    <property type="match status" value="1"/>
</dbReference>
<accession>A0A843SKT5</accession>
<keyword evidence="3" id="KW-1185">Reference proteome</keyword>
<dbReference type="SUPFAM" id="SSF53474">
    <property type="entry name" value="alpha/beta-Hydrolases"/>
    <property type="match status" value="1"/>
</dbReference>
<dbReference type="InterPro" id="IPR053145">
    <property type="entry name" value="AB_hydrolase_Est10"/>
</dbReference>
<feature type="signal peptide" evidence="1">
    <location>
        <begin position="1"/>
        <end position="29"/>
    </location>
</feature>